<dbReference type="InterPro" id="IPR011577">
    <property type="entry name" value="Cyt_b561_bac/Ni-Hgenase"/>
</dbReference>
<evidence type="ECO:0000256" key="12">
    <source>
        <dbReference type="ARBA" id="ARBA00037975"/>
    </source>
</evidence>
<evidence type="ECO:0000256" key="2">
    <source>
        <dbReference type="ARBA" id="ARBA00004651"/>
    </source>
</evidence>
<keyword evidence="5" id="KW-0349">Heme</keyword>
<proteinExistence type="inferred from homology"/>
<keyword evidence="10" id="KW-0408">Iron</keyword>
<keyword evidence="6 13" id="KW-0812">Transmembrane</keyword>
<feature type="transmembrane region" description="Helical" evidence="13">
    <location>
        <begin position="86"/>
        <end position="109"/>
    </location>
</feature>
<evidence type="ECO:0000256" key="3">
    <source>
        <dbReference type="ARBA" id="ARBA00022448"/>
    </source>
</evidence>
<evidence type="ECO:0000313" key="15">
    <source>
        <dbReference type="EMBL" id="NNU17671.1"/>
    </source>
</evidence>
<accession>A0A7Y3RP42</accession>
<keyword evidence="8" id="KW-0249">Electron transport</keyword>
<comment type="caution">
    <text evidence="15">The sequence shown here is derived from an EMBL/GenBank/DDBJ whole genome shotgun (WGS) entry which is preliminary data.</text>
</comment>
<protein>
    <submittedName>
        <fullName evidence="15">Cytochrome b</fullName>
    </submittedName>
</protein>
<evidence type="ECO:0000256" key="5">
    <source>
        <dbReference type="ARBA" id="ARBA00022617"/>
    </source>
</evidence>
<evidence type="ECO:0000256" key="13">
    <source>
        <dbReference type="SAM" id="Phobius"/>
    </source>
</evidence>
<dbReference type="PANTHER" id="PTHR30529:SF1">
    <property type="entry name" value="CYTOCHROME B561 HOMOLOG 2"/>
    <property type="match status" value="1"/>
</dbReference>
<evidence type="ECO:0000256" key="8">
    <source>
        <dbReference type="ARBA" id="ARBA00022982"/>
    </source>
</evidence>
<gene>
    <name evidence="15" type="ORF">HK107_15170</name>
</gene>
<feature type="transmembrane region" description="Helical" evidence="13">
    <location>
        <begin position="14"/>
        <end position="36"/>
    </location>
</feature>
<dbReference type="Gene3D" id="1.20.950.20">
    <property type="entry name" value="Transmembrane di-heme cytochromes, Chain C"/>
    <property type="match status" value="1"/>
</dbReference>
<keyword evidence="11 13" id="KW-0472">Membrane</keyword>
<evidence type="ECO:0000256" key="11">
    <source>
        <dbReference type="ARBA" id="ARBA00023136"/>
    </source>
</evidence>
<dbReference type="GO" id="GO:0009055">
    <property type="term" value="F:electron transfer activity"/>
    <property type="evidence" value="ECO:0007669"/>
    <property type="project" value="InterPro"/>
</dbReference>
<dbReference type="InterPro" id="IPR016174">
    <property type="entry name" value="Di-haem_cyt_TM"/>
</dbReference>
<evidence type="ECO:0000256" key="10">
    <source>
        <dbReference type="ARBA" id="ARBA00023004"/>
    </source>
</evidence>
<comment type="similarity">
    <text evidence="12">Belongs to the cytochrome b561 family.</text>
</comment>
<keyword evidence="16" id="KW-1185">Reference proteome</keyword>
<evidence type="ECO:0000313" key="16">
    <source>
        <dbReference type="Proteomes" id="UP000536835"/>
    </source>
</evidence>
<dbReference type="GO" id="GO:0005886">
    <property type="term" value="C:plasma membrane"/>
    <property type="evidence" value="ECO:0007669"/>
    <property type="project" value="UniProtKB-SubCell"/>
</dbReference>
<reference evidence="15 16" key="1">
    <citation type="submission" date="2020-05" db="EMBL/GenBank/DDBJ databases">
        <title>Parvularcula mediterraneae sp. nov., isolated from polypropylene straw from shallow seawater of the seashore of Laganas in Zakynthos island, Greece.</title>
        <authorList>
            <person name="Szabo I."/>
            <person name="Al-Omari J."/>
            <person name="Rado J."/>
            <person name="Szerdahelyi G.S."/>
        </authorList>
    </citation>
    <scope>NUCLEOTIDE SEQUENCE [LARGE SCALE GENOMIC DNA]</scope>
    <source>
        <strain evidence="15 16">ZS-1/3</strain>
    </source>
</reference>
<comment type="cofactor">
    <cofactor evidence="1">
        <name>heme b</name>
        <dbReference type="ChEBI" id="CHEBI:60344"/>
    </cofactor>
</comment>
<evidence type="ECO:0000256" key="1">
    <source>
        <dbReference type="ARBA" id="ARBA00001970"/>
    </source>
</evidence>
<dbReference type="RefSeq" id="WP_173201313.1">
    <property type="nucleotide sequence ID" value="NZ_JABFCX010000003.1"/>
</dbReference>
<organism evidence="15 16">
    <name type="scientific">Parvularcula mediterranea</name>
    <dbReference type="NCBI Taxonomy" id="2732508"/>
    <lineage>
        <taxon>Bacteria</taxon>
        <taxon>Pseudomonadati</taxon>
        <taxon>Pseudomonadota</taxon>
        <taxon>Alphaproteobacteria</taxon>
        <taxon>Parvularculales</taxon>
        <taxon>Parvularculaceae</taxon>
        <taxon>Parvularcula</taxon>
    </lineage>
</organism>
<evidence type="ECO:0000256" key="7">
    <source>
        <dbReference type="ARBA" id="ARBA00022723"/>
    </source>
</evidence>
<dbReference type="Proteomes" id="UP000536835">
    <property type="component" value="Unassembled WGS sequence"/>
</dbReference>
<evidence type="ECO:0000259" key="14">
    <source>
        <dbReference type="Pfam" id="PF01292"/>
    </source>
</evidence>
<dbReference type="GO" id="GO:0046872">
    <property type="term" value="F:metal ion binding"/>
    <property type="evidence" value="ECO:0007669"/>
    <property type="project" value="UniProtKB-KW"/>
</dbReference>
<dbReference type="EMBL" id="JABFCX010000003">
    <property type="protein sequence ID" value="NNU17671.1"/>
    <property type="molecule type" value="Genomic_DNA"/>
</dbReference>
<comment type="subcellular location">
    <subcellularLocation>
        <location evidence="2">Cell membrane</location>
        <topology evidence="2">Multi-pass membrane protein</topology>
    </subcellularLocation>
</comment>
<evidence type="ECO:0000256" key="9">
    <source>
        <dbReference type="ARBA" id="ARBA00022989"/>
    </source>
</evidence>
<dbReference type="GO" id="GO:0022904">
    <property type="term" value="P:respiratory electron transport chain"/>
    <property type="evidence" value="ECO:0007669"/>
    <property type="project" value="InterPro"/>
</dbReference>
<evidence type="ECO:0000256" key="6">
    <source>
        <dbReference type="ARBA" id="ARBA00022692"/>
    </source>
</evidence>
<keyword evidence="7" id="KW-0479">Metal-binding</keyword>
<evidence type="ECO:0000256" key="4">
    <source>
        <dbReference type="ARBA" id="ARBA00022475"/>
    </source>
</evidence>
<keyword evidence="9 13" id="KW-1133">Transmembrane helix</keyword>
<dbReference type="AlphaFoldDB" id="A0A7Y3RP42"/>
<keyword evidence="4" id="KW-1003">Cell membrane</keyword>
<dbReference type="InterPro" id="IPR052168">
    <property type="entry name" value="Cytochrome_b561_oxidase"/>
</dbReference>
<feature type="domain" description="Cytochrome b561 bacterial/Ni-hydrogenase" evidence="14">
    <location>
        <begin position="8"/>
        <end position="181"/>
    </location>
</feature>
<dbReference type="SUPFAM" id="SSF81342">
    <property type="entry name" value="Transmembrane di-heme cytochromes"/>
    <property type="match status" value="1"/>
</dbReference>
<name>A0A7Y3RP42_9PROT</name>
<sequence>MTNTADSYTRVAKALHWLIALMIIVQIPAGIIMHNLAFSETKFLMYQLHKSFGLIVLGLSLFRLYWRLTHPVPPLPDGMKGWERAAARFTHVAFYVVIIGIPLTGWLMVSASTTGIDTKLFFVIHVPHWPLPVSEALEGFLAETHEYMAKATIALIAVHIGAALKHHFVARDATLTRMLPGGFVKRASAAPEEKEDPA</sequence>
<keyword evidence="3" id="KW-0813">Transport</keyword>
<feature type="transmembrane region" description="Helical" evidence="13">
    <location>
        <begin position="48"/>
        <end position="66"/>
    </location>
</feature>
<dbReference type="Pfam" id="PF01292">
    <property type="entry name" value="Ni_hydr_CYTB"/>
    <property type="match status" value="1"/>
</dbReference>
<dbReference type="GO" id="GO:0020037">
    <property type="term" value="F:heme binding"/>
    <property type="evidence" value="ECO:0007669"/>
    <property type="project" value="TreeGrafter"/>
</dbReference>
<dbReference type="PANTHER" id="PTHR30529">
    <property type="entry name" value="CYTOCHROME B561"/>
    <property type="match status" value="1"/>
</dbReference>